<feature type="domain" description="Aminotransferase class V" evidence="11">
    <location>
        <begin position="4"/>
        <end position="362"/>
    </location>
</feature>
<comment type="similarity">
    <text evidence="2">Belongs to the class-V pyridoxal-phosphate-dependent aminotransferase family. NifS/IscS subfamily.</text>
</comment>
<evidence type="ECO:0000256" key="2">
    <source>
        <dbReference type="ARBA" id="ARBA00006490"/>
    </source>
</evidence>
<evidence type="ECO:0000256" key="1">
    <source>
        <dbReference type="ARBA" id="ARBA00001933"/>
    </source>
</evidence>
<dbReference type="EC" id="2.8.1.7" evidence="3"/>
<keyword evidence="4" id="KW-0808">Transferase</keyword>
<dbReference type="AlphaFoldDB" id="C1F5K7"/>
<dbReference type="eggNOG" id="COG1104">
    <property type="taxonomic scope" value="Bacteria"/>
</dbReference>
<dbReference type="GO" id="GO:0051536">
    <property type="term" value="F:iron-sulfur cluster binding"/>
    <property type="evidence" value="ECO:0007669"/>
    <property type="project" value="UniProtKB-KW"/>
</dbReference>
<evidence type="ECO:0000256" key="10">
    <source>
        <dbReference type="RuleBase" id="RU004504"/>
    </source>
</evidence>
<dbReference type="STRING" id="240015.ACP_3187"/>
<dbReference type="SUPFAM" id="SSF53383">
    <property type="entry name" value="PLP-dependent transferases"/>
    <property type="match status" value="1"/>
</dbReference>
<comment type="catalytic activity">
    <reaction evidence="9">
        <text>(sulfur carrier)-H + L-cysteine = (sulfur carrier)-SH + L-alanine</text>
        <dbReference type="Rhea" id="RHEA:43892"/>
        <dbReference type="Rhea" id="RHEA-COMP:14737"/>
        <dbReference type="Rhea" id="RHEA-COMP:14739"/>
        <dbReference type="ChEBI" id="CHEBI:29917"/>
        <dbReference type="ChEBI" id="CHEBI:35235"/>
        <dbReference type="ChEBI" id="CHEBI:57972"/>
        <dbReference type="ChEBI" id="CHEBI:64428"/>
        <dbReference type="EC" id="2.8.1.7"/>
    </reaction>
</comment>
<name>C1F5K7_ACIC5</name>
<comment type="cofactor">
    <cofactor evidence="1 10">
        <name>pyridoxal 5'-phosphate</name>
        <dbReference type="ChEBI" id="CHEBI:597326"/>
    </cofactor>
</comment>
<dbReference type="NCBIfam" id="TIGR03235">
    <property type="entry name" value="DNA_S_dndA"/>
    <property type="match status" value="1"/>
</dbReference>
<keyword evidence="6" id="KW-0663">Pyridoxal phosphate</keyword>
<reference evidence="12 13" key="1">
    <citation type="journal article" date="2009" name="Appl. Environ. Microbiol.">
        <title>Three genomes from the phylum Acidobacteria provide insight into the lifestyles of these microorganisms in soils.</title>
        <authorList>
            <person name="Ward N.L."/>
            <person name="Challacombe J.F."/>
            <person name="Janssen P.H."/>
            <person name="Henrissat B."/>
            <person name="Coutinho P.M."/>
            <person name="Wu M."/>
            <person name="Xie G."/>
            <person name="Haft D.H."/>
            <person name="Sait M."/>
            <person name="Badger J."/>
            <person name="Barabote R.D."/>
            <person name="Bradley B."/>
            <person name="Brettin T.S."/>
            <person name="Brinkac L.M."/>
            <person name="Bruce D."/>
            <person name="Creasy T."/>
            <person name="Daugherty S.C."/>
            <person name="Davidsen T.M."/>
            <person name="DeBoy R.T."/>
            <person name="Detter J.C."/>
            <person name="Dodson R.J."/>
            <person name="Durkin A.S."/>
            <person name="Ganapathy A."/>
            <person name="Gwinn-Giglio M."/>
            <person name="Han C.S."/>
            <person name="Khouri H."/>
            <person name="Kiss H."/>
            <person name="Kothari S.P."/>
            <person name="Madupu R."/>
            <person name="Nelson K.E."/>
            <person name="Nelson W.C."/>
            <person name="Paulsen I."/>
            <person name="Penn K."/>
            <person name="Ren Q."/>
            <person name="Rosovitz M.J."/>
            <person name="Selengut J.D."/>
            <person name="Shrivastava S."/>
            <person name="Sullivan S.A."/>
            <person name="Tapia R."/>
            <person name="Thompson L.S."/>
            <person name="Watkins K.L."/>
            <person name="Yang Q."/>
            <person name="Yu C."/>
            <person name="Zafar N."/>
            <person name="Zhou L."/>
            <person name="Kuske C.R."/>
        </authorList>
    </citation>
    <scope>NUCLEOTIDE SEQUENCE [LARGE SCALE GENOMIC DNA]</scope>
    <source>
        <strain evidence="13">ATCC 51196 / DSM 11244 / BCRC 80197 / JCM 7670 / NBRC 15755 / NCIMB 13165 / 161</strain>
    </source>
</reference>
<dbReference type="Proteomes" id="UP000002207">
    <property type="component" value="Chromosome"/>
</dbReference>
<dbReference type="RefSeq" id="WP_015898230.1">
    <property type="nucleotide sequence ID" value="NC_012483.1"/>
</dbReference>
<dbReference type="OrthoDB" id="9808002at2"/>
<dbReference type="Gene3D" id="1.10.260.50">
    <property type="match status" value="1"/>
</dbReference>
<dbReference type="Pfam" id="PF00266">
    <property type="entry name" value="Aminotran_5"/>
    <property type="match status" value="1"/>
</dbReference>
<evidence type="ECO:0000256" key="5">
    <source>
        <dbReference type="ARBA" id="ARBA00022723"/>
    </source>
</evidence>
<dbReference type="GO" id="GO:0031071">
    <property type="term" value="F:cysteine desulfurase activity"/>
    <property type="evidence" value="ECO:0007669"/>
    <property type="project" value="UniProtKB-EC"/>
</dbReference>
<sequence>MPPIYLDCNASTPIDPAVFDAMRPWLVNDFGNSSSRTHEFGLKAKRAVALARKQIASAFGVDQEEVVFTSGATESNNLAILGLASWGEQTGRKHLITSAMEHSAVLEPIAWLRDNAGFSVTELPASSDGIIDPDDLRRSLRPDTALVSLMQVNNETGVIQPLRELAIVLTDHPAYFHVDAAQGFGKEFTEISARRIDLISCTGHKIYGPQGIGALVVKRTHERPIPLKPLTFGGGHERGLRPGTLPTHLIVGFGSAASLAVADHKARESKNRSFRKQLFEGLDGLPLTTHGAPNLVIPHVTNLSIDGVSSEAAMVALRQYIAISNGSACSSAKYEPSHVLRAMGLSNEQLDGAMRFSWCHLTPEVDWRAVRALLAEFL</sequence>
<keyword evidence="5" id="KW-0479">Metal-binding</keyword>
<dbReference type="PANTHER" id="PTHR11601">
    <property type="entry name" value="CYSTEINE DESULFURYLASE FAMILY MEMBER"/>
    <property type="match status" value="1"/>
</dbReference>
<evidence type="ECO:0000313" key="12">
    <source>
        <dbReference type="EMBL" id="ACO34384.1"/>
    </source>
</evidence>
<organism evidence="12 13">
    <name type="scientific">Acidobacterium capsulatum (strain ATCC 51196 / DSM 11244 / BCRC 80197 / JCM 7670 / NBRC 15755 / NCIMB 13165 / 161)</name>
    <dbReference type="NCBI Taxonomy" id="240015"/>
    <lineage>
        <taxon>Bacteria</taxon>
        <taxon>Pseudomonadati</taxon>
        <taxon>Acidobacteriota</taxon>
        <taxon>Terriglobia</taxon>
        <taxon>Terriglobales</taxon>
        <taxon>Acidobacteriaceae</taxon>
        <taxon>Acidobacterium</taxon>
    </lineage>
</organism>
<dbReference type="InterPro" id="IPR015422">
    <property type="entry name" value="PyrdxlP-dep_Trfase_small"/>
</dbReference>
<dbReference type="InterPro" id="IPR020578">
    <property type="entry name" value="Aminotrans_V_PyrdxlP_BS"/>
</dbReference>
<evidence type="ECO:0000256" key="9">
    <source>
        <dbReference type="ARBA" id="ARBA00050776"/>
    </source>
</evidence>
<protein>
    <recommendedName>
        <fullName evidence="3">cysteine desulfurase</fullName>
        <ecNumber evidence="3">2.8.1.7</ecNumber>
    </recommendedName>
</protein>
<evidence type="ECO:0000256" key="6">
    <source>
        <dbReference type="ARBA" id="ARBA00022898"/>
    </source>
</evidence>
<dbReference type="InterPro" id="IPR000192">
    <property type="entry name" value="Aminotrans_V_dom"/>
</dbReference>
<dbReference type="PANTHER" id="PTHR11601:SF34">
    <property type="entry name" value="CYSTEINE DESULFURASE"/>
    <property type="match status" value="1"/>
</dbReference>
<proteinExistence type="inferred from homology"/>
<gene>
    <name evidence="12" type="primary">dndA</name>
    <name evidence="12" type="ordered locus">ACP_3187</name>
</gene>
<dbReference type="Gene3D" id="3.40.640.10">
    <property type="entry name" value="Type I PLP-dependent aspartate aminotransferase-like (Major domain)"/>
    <property type="match status" value="1"/>
</dbReference>
<dbReference type="InterPro" id="IPR017644">
    <property type="entry name" value="Cysteine_desulfurase_DndA"/>
</dbReference>
<dbReference type="EMBL" id="CP001472">
    <property type="protein sequence ID" value="ACO34384.1"/>
    <property type="molecule type" value="Genomic_DNA"/>
</dbReference>
<evidence type="ECO:0000256" key="7">
    <source>
        <dbReference type="ARBA" id="ARBA00023004"/>
    </source>
</evidence>
<dbReference type="InParanoid" id="C1F5K7"/>
<dbReference type="InterPro" id="IPR015421">
    <property type="entry name" value="PyrdxlP-dep_Trfase_major"/>
</dbReference>
<accession>C1F5K7</accession>
<evidence type="ECO:0000256" key="4">
    <source>
        <dbReference type="ARBA" id="ARBA00022679"/>
    </source>
</evidence>
<dbReference type="PROSITE" id="PS00595">
    <property type="entry name" value="AA_TRANSFER_CLASS_5"/>
    <property type="match status" value="1"/>
</dbReference>
<keyword evidence="13" id="KW-1185">Reference proteome</keyword>
<evidence type="ECO:0000313" key="13">
    <source>
        <dbReference type="Proteomes" id="UP000002207"/>
    </source>
</evidence>
<dbReference type="PIRSF" id="PIRSF005572">
    <property type="entry name" value="NifS"/>
    <property type="match status" value="1"/>
</dbReference>
<evidence type="ECO:0000256" key="3">
    <source>
        <dbReference type="ARBA" id="ARBA00012239"/>
    </source>
</evidence>
<dbReference type="HOGENOM" id="CLU_003433_0_1_0"/>
<dbReference type="Gene3D" id="3.90.1150.10">
    <property type="entry name" value="Aspartate Aminotransferase, domain 1"/>
    <property type="match status" value="1"/>
</dbReference>
<evidence type="ECO:0000256" key="8">
    <source>
        <dbReference type="ARBA" id="ARBA00023014"/>
    </source>
</evidence>
<dbReference type="KEGG" id="aca:ACP_3187"/>
<dbReference type="GO" id="GO:0046872">
    <property type="term" value="F:metal ion binding"/>
    <property type="evidence" value="ECO:0007669"/>
    <property type="project" value="UniProtKB-KW"/>
</dbReference>
<dbReference type="InterPro" id="IPR015424">
    <property type="entry name" value="PyrdxlP-dep_Trfase"/>
</dbReference>
<dbReference type="InterPro" id="IPR016454">
    <property type="entry name" value="Cysteine_dSase"/>
</dbReference>
<keyword evidence="7" id="KW-0408">Iron</keyword>
<evidence type="ECO:0000259" key="11">
    <source>
        <dbReference type="Pfam" id="PF00266"/>
    </source>
</evidence>
<keyword evidence="8" id="KW-0411">Iron-sulfur</keyword>